<protein>
    <submittedName>
        <fullName evidence="1">Uncharacterized protein</fullName>
    </submittedName>
</protein>
<dbReference type="EMBL" id="CP044399">
    <property type="protein sequence ID" value="QFI36631.1"/>
    <property type="molecule type" value="Genomic_DNA"/>
</dbReference>
<accession>A0A5J6WHL0</accession>
<organism evidence="1 2">
    <name type="scientific">Moritella marina ATCC 15381</name>
    <dbReference type="NCBI Taxonomy" id="1202962"/>
    <lineage>
        <taxon>Bacteria</taxon>
        <taxon>Pseudomonadati</taxon>
        <taxon>Pseudomonadota</taxon>
        <taxon>Gammaproteobacteria</taxon>
        <taxon>Alteromonadales</taxon>
        <taxon>Moritellaceae</taxon>
        <taxon>Moritella</taxon>
    </lineage>
</organism>
<dbReference type="Proteomes" id="UP000327424">
    <property type="component" value="Chromosome"/>
</dbReference>
<proteinExistence type="predicted"/>
<dbReference type="AlphaFoldDB" id="A0A5J6WHL0"/>
<gene>
    <name evidence="1" type="ORF">FR932_01670</name>
</gene>
<evidence type="ECO:0000313" key="2">
    <source>
        <dbReference type="Proteomes" id="UP000327424"/>
    </source>
</evidence>
<sequence>MLTTLPVKRQLLMQCQLSKPRQFKLSLKLSGIILATSLFSGCATLSEFTDNRDSFTLSAADSEEMNAVNAAMNAVEILYQRGNKQDLAYYAPSNFGLALNKREKLLSMYENYSPSGGSWFSSSGSEDIETESELFVQRMNKAFQAKLLTEPLLVVMRDHDEFIQSIDVDGFEDRVGKLRNSTTKFAALIESRGTGLGLEHQKVKLERDYKSLEVDMIKRKVLRLPTSEFNSLDQELVPESYNKALNALYSLERLVEKDPRDNTAIQRQLNNTYIQIKQAASIAKEVVWVKSRIETSAERVVINYRDHLSSLNSYLGTEELTALDFQSQVSGIKDAVASKISQKDEDKMRKDQNLRRQLAELGRLLTGQDMSKYSIAQQIDNLIFAARSLVDESMDAPLAQRY</sequence>
<dbReference type="RefSeq" id="WP_019440938.1">
    <property type="nucleotide sequence ID" value="NZ_ALOE01000011.1"/>
</dbReference>
<evidence type="ECO:0000313" key="1">
    <source>
        <dbReference type="EMBL" id="QFI36631.1"/>
    </source>
</evidence>
<keyword evidence="2" id="KW-1185">Reference proteome</keyword>
<dbReference type="OrthoDB" id="6396196at2"/>
<dbReference type="KEGG" id="mmaa:FR932_01670"/>
<reference evidence="1 2" key="1">
    <citation type="submission" date="2019-09" db="EMBL/GenBank/DDBJ databases">
        <title>Hybrid Assembly of the complete Genome of the Deep-Sea Bacterium Moritella marina from long Nanopore and Illumina reads.</title>
        <authorList>
            <person name="Magin S."/>
            <person name="Georgoulis A."/>
            <person name="Papadimitriou K."/>
            <person name="Iliakis G."/>
            <person name="Vorgias C.E."/>
        </authorList>
    </citation>
    <scope>NUCLEOTIDE SEQUENCE [LARGE SCALE GENOMIC DNA]</scope>
    <source>
        <strain evidence="1 2">MP-1</strain>
    </source>
</reference>
<name>A0A5J6WHL0_MORMI</name>